<dbReference type="Proteomes" id="UP000541610">
    <property type="component" value="Unassembled WGS sequence"/>
</dbReference>
<feature type="compositionally biased region" description="Basic residues" evidence="1">
    <location>
        <begin position="77"/>
        <end position="89"/>
    </location>
</feature>
<proteinExistence type="predicted"/>
<feature type="region of interest" description="Disordered" evidence="1">
    <location>
        <begin position="1"/>
        <end position="45"/>
    </location>
</feature>
<evidence type="ECO:0000313" key="3">
    <source>
        <dbReference type="Proteomes" id="UP000541610"/>
    </source>
</evidence>
<accession>A0A7J6NFV6</accession>
<gene>
    <name evidence="2" type="ORF">FOZ60_011366</name>
</gene>
<dbReference type="EMBL" id="JABANP010000475">
    <property type="protein sequence ID" value="KAF4681901.1"/>
    <property type="molecule type" value="Genomic_DNA"/>
</dbReference>
<name>A0A7J6NFV6_PEROL</name>
<sequence length="89" mass="9777">MDSAPAVEDRSGAAVVLPGGPEASQSWSSPGRVKPSKGLPSADEQRKIKAERISIGAERHVKFDAASEPSRREWQGRTRKRHRDGMKQK</sequence>
<evidence type="ECO:0000256" key="1">
    <source>
        <dbReference type="SAM" id="MobiDB-lite"/>
    </source>
</evidence>
<protein>
    <submittedName>
        <fullName evidence="2">Uncharacterized protein</fullName>
    </submittedName>
</protein>
<feature type="compositionally biased region" description="Basic and acidic residues" evidence="1">
    <location>
        <begin position="60"/>
        <end position="76"/>
    </location>
</feature>
<evidence type="ECO:0000313" key="2">
    <source>
        <dbReference type="EMBL" id="KAF4681901.1"/>
    </source>
</evidence>
<reference evidence="2 3" key="1">
    <citation type="submission" date="2020-04" db="EMBL/GenBank/DDBJ databases">
        <title>Perkinsus olseni comparative genomics.</title>
        <authorList>
            <person name="Bogema D.R."/>
        </authorList>
    </citation>
    <scope>NUCLEOTIDE SEQUENCE [LARGE SCALE GENOMIC DNA]</scope>
    <source>
        <strain evidence="2">00978-12</strain>
    </source>
</reference>
<comment type="caution">
    <text evidence="2">The sequence shown here is derived from an EMBL/GenBank/DDBJ whole genome shotgun (WGS) entry which is preliminary data.</text>
</comment>
<dbReference type="AlphaFoldDB" id="A0A7J6NFV6"/>
<organism evidence="2 3">
    <name type="scientific">Perkinsus olseni</name>
    <name type="common">Perkinsus atlanticus</name>
    <dbReference type="NCBI Taxonomy" id="32597"/>
    <lineage>
        <taxon>Eukaryota</taxon>
        <taxon>Sar</taxon>
        <taxon>Alveolata</taxon>
        <taxon>Perkinsozoa</taxon>
        <taxon>Perkinsea</taxon>
        <taxon>Perkinsida</taxon>
        <taxon>Perkinsidae</taxon>
        <taxon>Perkinsus</taxon>
    </lineage>
</organism>
<feature type="region of interest" description="Disordered" evidence="1">
    <location>
        <begin position="60"/>
        <end position="89"/>
    </location>
</feature>